<evidence type="ECO:0000256" key="1">
    <source>
        <dbReference type="ARBA" id="ARBA00005715"/>
    </source>
</evidence>
<proteinExistence type="inferred from homology"/>
<evidence type="ECO:0000256" key="2">
    <source>
        <dbReference type="ARBA" id="ARBA00022679"/>
    </source>
</evidence>
<gene>
    <name evidence="9" type="ORF">HALO32_00349</name>
</gene>
<dbReference type="InterPro" id="IPR042213">
    <property type="entry name" value="NBD_C_sf"/>
</dbReference>
<dbReference type="Pfam" id="PF17042">
    <property type="entry name" value="NBD_C"/>
    <property type="match status" value="1"/>
</dbReference>
<dbReference type="Pfam" id="PF07005">
    <property type="entry name" value="SBD_N"/>
    <property type="match status" value="1"/>
</dbReference>
<evidence type="ECO:0000256" key="3">
    <source>
        <dbReference type="ARBA" id="ARBA00022741"/>
    </source>
</evidence>
<evidence type="ECO:0000313" key="9">
    <source>
        <dbReference type="EMBL" id="VVZ94299.1"/>
    </source>
</evidence>
<keyword evidence="5" id="KW-0067">ATP-binding</keyword>
<accession>A0A5K1I987</accession>
<evidence type="ECO:0000313" key="10">
    <source>
        <dbReference type="Proteomes" id="UP000326725"/>
    </source>
</evidence>
<keyword evidence="10" id="KW-1185">Reference proteome</keyword>
<evidence type="ECO:0000259" key="8">
    <source>
        <dbReference type="Pfam" id="PF17042"/>
    </source>
</evidence>
<dbReference type="GO" id="GO:0016301">
    <property type="term" value="F:kinase activity"/>
    <property type="evidence" value="ECO:0007669"/>
    <property type="project" value="UniProtKB-KW"/>
</dbReference>
<keyword evidence="4" id="KW-0418">Kinase</keyword>
<evidence type="ECO:0000256" key="4">
    <source>
        <dbReference type="ARBA" id="ARBA00022777"/>
    </source>
</evidence>
<keyword evidence="2" id="KW-0808">Transferase</keyword>
<dbReference type="AlphaFoldDB" id="A0A5K1I987"/>
<sequence length="397" mass="42285">MNACRVAIVADDLTGALDAAAPFAGRGADTRVVVALEHLETLLDTWQDSLPAVIAVNTQSRHLDASHAAERVALATALLSRVLPDLWFKKIDSTLRGQVVAECLAMREACGKRLLLSPAVPSQGRILRDAEVFVEGVPLASTAYGEDARSAPSLGPLDAVFARHGVSLTRYSARSDEGLPATDCVADAQSDDDLERLQEASRAAAADWLLVGAAGLAMAIARRLFGHSQPGRRIPREGLSRLYAVGSRSPRAAEQVKRLRRAQPGLTIVEALEPWALASTVRPDLVIPGGPPHQAHDAEVVAQAMAKRVEAAVGQWPPGPWLLFLAGGDIAMAVLSRLAVTFIQVDAEWSPGVATGVLEGDRQRWIMTKAGGFGHPDLLVELEASLGSPLAREHERQ</sequence>
<dbReference type="EMBL" id="CABVOU010000015">
    <property type="protein sequence ID" value="VVZ94299.1"/>
    <property type="molecule type" value="Genomic_DNA"/>
</dbReference>
<keyword evidence="3" id="KW-0547">Nucleotide-binding</keyword>
<organism evidence="9 10">
    <name type="scientific">Halomonas lysinitropha</name>
    <dbReference type="NCBI Taxonomy" id="2607506"/>
    <lineage>
        <taxon>Bacteria</taxon>
        <taxon>Pseudomonadati</taxon>
        <taxon>Pseudomonadota</taxon>
        <taxon>Gammaproteobacteria</taxon>
        <taxon>Oceanospirillales</taxon>
        <taxon>Halomonadaceae</taxon>
        <taxon>Halomonas</taxon>
    </lineage>
</organism>
<dbReference type="RefSeq" id="WP_151442069.1">
    <property type="nucleotide sequence ID" value="NZ_CABVOU010000015.1"/>
</dbReference>
<dbReference type="InterPro" id="IPR037051">
    <property type="entry name" value="4-carb_acid_sugar_kinase_N_sf"/>
</dbReference>
<dbReference type="Gene3D" id="3.40.980.20">
    <property type="entry name" value="Four-carbon acid sugar kinase, nucleotide binding domain"/>
    <property type="match status" value="1"/>
</dbReference>
<keyword evidence="6" id="KW-0119">Carbohydrate metabolism</keyword>
<reference evidence="9 10" key="1">
    <citation type="submission" date="2019-09" db="EMBL/GenBank/DDBJ databases">
        <authorList>
            <person name="Criscuolo A."/>
        </authorList>
    </citation>
    <scope>NUCLEOTIDE SEQUENCE [LARGE SCALE GENOMIC DNA]</scope>
    <source>
        <strain evidence="10">3(2)</strain>
    </source>
</reference>
<evidence type="ECO:0008006" key="11">
    <source>
        <dbReference type="Google" id="ProtNLM"/>
    </source>
</evidence>
<dbReference type="GO" id="GO:0005524">
    <property type="term" value="F:ATP binding"/>
    <property type="evidence" value="ECO:0007669"/>
    <property type="project" value="UniProtKB-KW"/>
</dbReference>
<name>A0A5K1I987_9GAMM</name>
<evidence type="ECO:0000256" key="5">
    <source>
        <dbReference type="ARBA" id="ARBA00022840"/>
    </source>
</evidence>
<feature type="domain" description="Four-carbon acid sugar kinase nucleotide binding" evidence="8">
    <location>
        <begin position="298"/>
        <end position="379"/>
    </location>
</feature>
<dbReference type="InterPro" id="IPR031475">
    <property type="entry name" value="NBD_C"/>
</dbReference>
<dbReference type="Proteomes" id="UP000326725">
    <property type="component" value="Unassembled WGS sequence"/>
</dbReference>
<evidence type="ECO:0000259" key="7">
    <source>
        <dbReference type="Pfam" id="PF07005"/>
    </source>
</evidence>
<dbReference type="SUPFAM" id="SSF142764">
    <property type="entry name" value="YgbK-like"/>
    <property type="match status" value="1"/>
</dbReference>
<dbReference type="Gene3D" id="3.40.50.10840">
    <property type="entry name" value="Putative sugar-binding, N-terminal domain"/>
    <property type="match status" value="1"/>
</dbReference>
<evidence type="ECO:0000256" key="6">
    <source>
        <dbReference type="ARBA" id="ARBA00023277"/>
    </source>
</evidence>
<dbReference type="InterPro" id="IPR010737">
    <property type="entry name" value="4-carb_acid_sugar_kinase_N"/>
</dbReference>
<protein>
    <recommendedName>
        <fullName evidence="11">Four-carbon acid sugar kinase family protein</fullName>
    </recommendedName>
</protein>
<comment type="similarity">
    <text evidence="1">Belongs to the four-carbon acid sugar kinase family.</text>
</comment>
<feature type="domain" description="Four-carbon acid sugar kinase N-terminal" evidence="7">
    <location>
        <begin position="7"/>
        <end position="219"/>
    </location>
</feature>